<dbReference type="RefSeq" id="WP_099392109.1">
    <property type="nucleotide sequence ID" value="NZ_PDYF01000014.1"/>
</dbReference>
<dbReference type="AlphaFoldDB" id="A0A2G3DUT8"/>
<dbReference type="EMBL" id="PDYF01000014">
    <property type="protein sequence ID" value="PHU34645.1"/>
    <property type="molecule type" value="Genomic_DNA"/>
</dbReference>
<feature type="chain" id="PRO_5013774119" description="Transglutaminase-like domain-containing protein" evidence="1">
    <location>
        <begin position="28"/>
        <end position="373"/>
    </location>
</feature>
<protein>
    <recommendedName>
        <fullName evidence="2">Transglutaminase-like domain-containing protein</fullName>
    </recommendedName>
</protein>
<evidence type="ECO:0000313" key="4">
    <source>
        <dbReference type="Proteomes" id="UP000225889"/>
    </source>
</evidence>
<comment type="caution">
    <text evidence="3">The sequence shown here is derived from an EMBL/GenBank/DDBJ whole genome shotgun (WGS) entry which is preliminary data.</text>
</comment>
<dbReference type="Gene3D" id="3.10.620.30">
    <property type="match status" value="1"/>
</dbReference>
<dbReference type="Pfam" id="PF01841">
    <property type="entry name" value="Transglut_core"/>
    <property type="match status" value="1"/>
</dbReference>
<evidence type="ECO:0000313" key="3">
    <source>
        <dbReference type="EMBL" id="PHU34645.1"/>
    </source>
</evidence>
<reference evidence="3 4" key="2">
    <citation type="submission" date="2017-10" db="EMBL/GenBank/DDBJ databases">
        <authorList>
            <person name="Banno H."/>
            <person name="Chua N.-H."/>
        </authorList>
    </citation>
    <scope>NUCLEOTIDE SEQUENCE [LARGE SCALE GENOMIC DNA]</scope>
    <source>
        <strain evidence="3 4">JK626</strain>
    </source>
</reference>
<dbReference type="Proteomes" id="UP000225889">
    <property type="component" value="Unassembled WGS sequence"/>
</dbReference>
<feature type="signal peptide" evidence="1">
    <location>
        <begin position="1"/>
        <end position="27"/>
    </location>
</feature>
<dbReference type="PROSITE" id="PS51257">
    <property type="entry name" value="PROKAR_LIPOPROTEIN"/>
    <property type="match status" value="1"/>
</dbReference>
<dbReference type="InterPro" id="IPR002931">
    <property type="entry name" value="Transglutaminase-like"/>
</dbReference>
<accession>A0A2G3DUT8</accession>
<evidence type="ECO:0000259" key="2">
    <source>
        <dbReference type="Pfam" id="PF01841"/>
    </source>
</evidence>
<name>A0A2G3DUT8_9FIRM</name>
<proteinExistence type="predicted"/>
<dbReference type="SUPFAM" id="SSF54001">
    <property type="entry name" value="Cysteine proteinases"/>
    <property type="match status" value="1"/>
</dbReference>
<organism evidence="3 4">
    <name type="scientific">Pseudobutyrivibrio ruminis</name>
    <dbReference type="NCBI Taxonomy" id="46206"/>
    <lineage>
        <taxon>Bacteria</taxon>
        <taxon>Bacillati</taxon>
        <taxon>Bacillota</taxon>
        <taxon>Clostridia</taxon>
        <taxon>Lachnospirales</taxon>
        <taxon>Lachnospiraceae</taxon>
        <taxon>Pseudobutyrivibrio</taxon>
    </lineage>
</organism>
<reference evidence="3 4" key="1">
    <citation type="submission" date="2017-10" db="EMBL/GenBank/DDBJ databases">
        <title>Resolving the taxonomy of Roseburia spp., Eubacterium rectale and Agathobacter spp. through phylogenomic analysis.</title>
        <authorList>
            <person name="Sheridan P.O."/>
            <person name="Walker A.W."/>
            <person name="Duncan S.H."/>
            <person name="Scott K.P."/>
            <person name="Toole P.W.O."/>
            <person name="Luis P."/>
            <person name="Flint H.J."/>
        </authorList>
    </citation>
    <scope>NUCLEOTIDE SEQUENCE [LARGE SCALE GENOMIC DNA]</scope>
    <source>
        <strain evidence="3 4">JK626</strain>
    </source>
</reference>
<feature type="domain" description="Transglutaminase-like" evidence="2">
    <location>
        <begin position="162"/>
        <end position="241"/>
    </location>
</feature>
<sequence length="373" mass="42448">MKRTIHTLALCAIIIISLVACSGFSFKANDSTDGQNSNDKIKTSAIAGESTSVNTICYDLLSDNCKVIYDELLLAFQNFESEVIVSGSEEDIELVYRNILSDHPEIFYISGYVYKDKSNIVDRNNYIIYPSYTEDKDSYEELLSKADDVANSWIEKIPDTYNEYDISKYLFEKVIENTSYVTDTTHNQDMLSVFLFNQSVCGGYSQGYSYLMQKCGIPCATIYGVVDEENHSWNVSIIDNNYYMSDLTNGDSKFILDDEKISYVNYSYFNVLPDCVTDYVPSCTTISCNATDLCYFIKDNSYYEVFDDAVIEKKIAASLEDGDKYLTLCFATEDGLLAAEEILFDRGYIAKYYSSTSIKYIDSSRFHTITIFF</sequence>
<keyword evidence="1" id="KW-0732">Signal</keyword>
<dbReference type="InterPro" id="IPR038765">
    <property type="entry name" value="Papain-like_cys_pep_sf"/>
</dbReference>
<evidence type="ECO:0000256" key="1">
    <source>
        <dbReference type="SAM" id="SignalP"/>
    </source>
</evidence>
<gene>
    <name evidence="3" type="ORF">CSX01_08775</name>
</gene>